<evidence type="ECO:0000256" key="4">
    <source>
        <dbReference type="ARBA" id="ARBA00042988"/>
    </source>
</evidence>
<dbReference type="EMBL" id="MSFK01000003">
    <property type="protein sequence ID" value="PWY95411.1"/>
    <property type="molecule type" value="Genomic_DNA"/>
</dbReference>
<dbReference type="SUPFAM" id="SSF55347">
    <property type="entry name" value="Glyceraldehyde-3-phosphate dehydrogenase-like, C-terminal domain"/>
    <property type="match status" value="1"/>
</dbReference>
<dbReference type="Gene3D" id="1.10.3270.10">
    <property type="entry name" value="HMGR, N-terminal domain"/>
    <property type="match status" value="1"/>
</dbReference>
<dbReference type="SUPFAM" id="SSF51735">
    <property type="entry name" value="NAD(P)-binding Rossmann-fold domains"/>
    <property type="match status" value="1"/>
</dbReference>
<dbReference type="GO" id="GO:0000166">
    <property type="term" value="F:nucleotide binding"/>
    <property type="evidence" value="ECO:0007669"/>
    <property type="project" value="InterPro"/>
</dbReference>
<dbReference type="GeneID" id="37115791"/>
<dbReference type="OrthoDB" id="2129491at2759"/>
<dbReference type="RefSeq" id="XP_025472172.1">
    <property type="nucleotide sequence ID" value="XM_025613648.1"/>
</dbReference>
<dbReference type="Proteomes" id="UP000246702">
    <property type="component" value="Unassembled WGS sequence"/>
</dbReference>
<comment type="caution">
    <text evidence="8">The sequence shown here is derived from an EMBL/GenBank/DDBJ whole genome shotgun (WGS) entry which is preliminary data.</text>
</comment>
<sequence>MEPKTIRWGILATGEIAQTFTKDLLVDPSTRNVTTIKHTVVAAASSSGSARAQSFLTTPPTPHSHHYRNVKLCLESGKNVLCEKAFTVNAAQAAELVRIARDKDLFLMEALWTRYFPLSVYVRQAITQGRLGTIMRAFADSSLDLSPEQSFGPDHRMVSPALAGGALLDMGIYSLTWIFQTLYTTQSSEERERAPPPTVVSSVQKYSLTGVDETVSMLLTFPRDTEFGGDMHGVATTGFCVPNDGTKGELQVWPPIYWSTRTRLAAADGTVEDKTWTQPGPGRGSNWFNGYSIAGRNPEGEGYGMFWEADEAGLALVEGRKEGRSFGLDESVLIMEIMDKVREQNGLVYPEEIEATDRTT</sequence>
<keyword evidence="2" id="KW-0560">Oxidoreductase</keyword>
<evidence type="ECO:0000259" key="7">
    <source>
        <dbReference type="Pfam" id="PF22725"/>
    </source>
</evidence>
<name>A0A317XBC2_9EURO</name>
<dbReference type="InterPro" id="IPR036291">
    <property type="entry name" value="NAD(P)-bd_dom_sf"/>
</dbReference>
<feature type="domain" description="Gfo/Idh/MocA-like oxidoreductase N-terminal" evidence="6">
    <location>
        <begin position="61"/>
        <end position="108"/>
    </location>
</feature>
<dbReference type="GO" id="GO:0047837">
    <property type="term" value="F:D-xylose 1-dehydrogenase (NADP+) activity"/>
    <property type="evidence" value="ECO:0007669"/>
    <property type="project" value="UniProtKB-EC"/>
</dbReference>
<accession>A0A317XBC2</accession>
<dbReference type="STRING" id="1450535.A0A317XBC2"/>
<protein>
    <recommendedName>
        <fullName evidence="3">D-xylose 1-dehydrogenase (NADP(+), D-xylono-1,5-lactone-forming)</fullName>
        <ecNumber evidence="3">1.1.1.179</ecNumber>
    </recommendedName>
    <alternativeName>
        <fullName evidence="4">D-xylose-NADP dehydrogenase</fullName>
    </alternativeName>
</protein>
<organism evidence="8 9">
    <name type="scientific">Aspergillus sclerotioniger CBS 115572</name>
    <dbReference type="NCBI Taxonomy" id="1450535"/>
    <lineage>
        <taxon>Eukaryota</taxon>
        <taxon>Fungi</taxon>
        <taxon>Dikarya</taxon>
        <taxon>Ascomycota</taxon>
        <taxon>Pezizomycotina</taxon>
        <taxon>Eurotiomycetes</taxon>
        <taxon>Eurotiomycetidae</taxon>
        <taxon>Eurotiales</taxon>
        <taxon>Aspergillaceae</taxon>
        <taxon>Aspergillus</taxon>
        <taxon>Aspergillus subgen. Circumdati</taxon>
    </lineage>
</organism>
<evidence type="ECO:0000256" key="3">
    <source>
        <dbReference type="ARBA" id="ARBA00038984"/>
    </source>
</evidence>
<dbReference type="InterPro" id="IPR050984">
    <property type="entry name" value="Gfo/Idh/MocA_domain"/>
</dbReference>
<evidence type="ECO:0000313" key="9">
    <source>
        <dbReference type="Proteomes" id="UP000246702"/>
    </source>
</evidence>
<evidence type="ECO:0000256" key="2">
    <source>
        <dbReference type="ARBA" id="ARBA00023002"/>
    </source>
</evidence>
<evidence type="ECO:0000256" key="5">
    <source>
        <dbReference type="ARBA" id="ARBA00049233"/>
    </source>
</evidence>
<reference evidence="8 9" key="1">
    <citation type="submission" date="2016-12" db="EMBL/GenBank/DDBJ databases">
        <title>The genomes of Aspergillus section Nigri reveals drivers in fungal speciation.</title>
        <authorList>
            <consortium name="DOE Joint Genome Institute"/>
            <person name="Vesth T.C."/>
            <person name="Nybo J."/>
            <person name="Theobald S."/>
            <person name="Brandl J."/>
            <person name="Frisvad J.C."/>
            <person name="Nielsen K.F."/>
            <person name="Lyhne E.K."/>
            <person name="Kogle M.E."/>
            <person name="Kuo A."/>
            <person name="Riley R."/>
            <person name="Clum A."/>
            <person name="Nolan M."/>
            <person name="Lipzen A."/>
            <person name="Salamov A."/>
            <person name="Henrissat B."/>
            <person name="Wiebenga A."/>
            <person name="De Vries R.P."/>
            <person name="Grigoriev I.V."/>
            <person name="Mortensen U.H."/>
            <person name="Andersen M.R."/>
            <person name="Baker S.E."/>
        </authorList>
    </citation>
    <scope>NUCLEOTIDE SEQUENCE [LARGE SCALE GENOMIC DNA]</scope>
    <source>
        <strain evidence="8 9">CBS 115572</strain>
    </source>
</reference>
<dbReference type="Gene3D" id="3.30.360.10">
    <property type="entry name" value="Dihydrodipicolinate Reductase, domain 2"/>
    <property type="match status" value="1"/>
</dbReference>
<dbReference type="PANTHER" id="PTHR22604">
    <property type="entry name" value="OXIDOREDUCTASES"/>
    <property type="match status" value="1"/>
</dbReference>
<feature type="domain" description="GFO/IDH/MocA-like oxidoreductase" evidence="7">
    <location>
        <begin position="121"/>
        <end position="224"/>
    </location>
</feature>
<evidence type="ECO:0000313" key="8">
    <source>
        <dbReference type="EMBL" id="PWY95411.1"/>
    </source>
</evidence>
<dbReference type="Pfam" id="PF01408">
    <property type="entry name" value="GFO_IDH_MocA"/>
    <property type="match status" value="1"/>
</dbReference>
<dbReference type="EC" id="1.1.1.179" evidence="3"/>
<dbReference type="GO" id="GO:0004420">
    <property type="term" value="F:hydroxymethylglutaryl-CoA reductase (NADPH) activity"/>
    <property type="evidence" value="ECO:0007669"/>
    <property type="project" value="InterPro"/>
</dbReference>
<evidence type="ECO:0000256" key="1">
    <source>
        <dbReference type="ARBA" id="ARBA00010928"/>
    </source>
</evidence>
<evidence type="ECO:0000259" key="6">
    <source>
        <dbReference type="Pfam" id="PF01408"/>
    </source>
</evidence>
<comment type="catalytic activity">
    <reaction evidence="5">
        <text>D-xylose + NADP(+) = D-xylono-1,5-lactone + NADPH + H(+)</text>
        <dbReference type="Rhea" id="RHEA:22000"/>
        <dbReference type="ChEBI" id="CHEBI:15378"/>
        <dbReference type="ChEBI" id="CHEBI:15867"/>
        <dbReference type="ChEBI" id="CHEBI:53455"/>
        <dbReference type="ChEBI" id="CHEBI:57783"/>
        <dbReference type="ChEBI" id="CHEBI:58349"/>
        <dbReference type="EC" id="1.1.1.179"/>
    </reaction>
</comment>
<gene>
    <name evidence="8" type="ORF">BO94DRAFT_553305</name>
</gene>
<keyword evidence="9" id="KW-1185">Reference proteome</keyword>
<dbReference type="PANTHER" id="PTHR22604:SF115">
    <property type="entry name" value="DIHYDRODIOL DEHYDROGENASE, PUTATIVE (AFU_ORTHOLOGUE AFUA_1G07520)-RELATED"/>
    <property type="match status" value="1"/>
</dbReference>
<dbReference type="AlphaFoldDB" id="A0A317XBC2"/>
<dbReference type="InterPro" id="IPR055170">
    <property type="entry name" value="GFO_IDH_MocA-like_dom"/>
</dbReference>
<proteinExistence type="inferred from homology"/>
<comment type="similarity">
    <text evidence="1">Belongs to the Gfo/Idh/MocA family.</text>
</comment>
<dbReference type="Pfam" id="PF22725">
    <property type="entry name" value="GFO_IDH_MocA_C3"/>
    <property type="match status" value="1"/>
</dbReference>
<dbReference type="InterPro" id="IPR023282">
    <property type="entry name" value="HMG_CoA_Rdtase_N"/>
</dbReference>
<dbReference type="InterPro" id="IPR000683">
    <property type="entry name" value="Gfo/Idh/MocA-like_OxRdtase_N"/>
</dbReference>